<gene>
    <name evidence="1" type="ORF">SDC9_206795</name>
</gene>
<comment type="caution">
    <text evidence="1">The sequence shown here is derived from an EMBL/GenBank/DDBJ whole genome shotgun (WGS) entry which is preliminary data.</text>
</comment>
<organism evidence="1">
    <name type="scientific">bioreactor metagenome</name>
    <dbReference type="NCBI Taxonomy" id="1076179"/>
    <lineage>
        <taxon>unclassified sequences</taxon>
        <taxon>metagenomes</taxon>
        <taxon>ecological metagenomes</taxon>
    </lineage>
</organism>
<name>A0A645J6Q7_9ZZZZ</name>
<sequence>MTKEFEIAFKEFNISYEDYKQIYYNSVEASFADLETKERLRKLI</sequence>
<dbReference type="SUPFAM" id="SSF51556">
    <property type="entry name" value="Metallo-dependent hydrolases"/>
    <property type="match status" value="1"/>
</dbReference>
<reference evidence="1" key="1">
    <citation type="submission" date="2019-08" db="EMBL/GenBank/DDBJ databases">
        <authorList>
            <person name="Kucharzyk K."/>
            <person name="Murdoch R.W."/>
            <person name="Higgins S."/>
            <person name="Loffler F."/>
        </authorList>
    </citation>
    <scope>NUCLEOTIDE SEQUENCE</scope>
</reference>
<dbReference type="InterPro" id="IPR032466">
    <property type="entry name" value="Metal_Hydrolase"/>
</dbReference>
<dbReference type="EMBL" id="VSSQ01132642">
    <property type="protein sequence ID" value="MPN59077.1"/>
    <property type="molecule type" value="Genomic_DNA"/>
</dbReference>
<dbReference type="AlphaFoldDB" id="A0A645J6Q7"/>
<evidence type="ECO:0000313" key="1">
    <source>
        <dbReference type="EMBL" id="MPN59077.1"/>
    </source>
</evidence>
<accession>A0A645J6Q7</accession>
<protein>
    <submittedName>
        <fullName evidence="1">Uncharacterized protein</fullName>
    </submittedName>
</protein>
<proteinExistence type="predicted"/>
<dbReference type="Gene3D" id="3.20.20.140">
    <property type="entry name" value="Metal-dependent hydrolases"/>
    <property type="match status" value="1"/>
</dbReference>